<evidence type="ECO:0008006" key="6">
    <source>
        <dbReference type="Google" id="ProtNLM"/>
    </source>
</evidence>
<feature type="region of interest" description="Disordered" evidence="3">
    <location>
        <begin position="198"/>
        <end position="217"/>
    </location>
</feature>
<dbReference type="STRING" id="2754.EH55_08535"/>
<evidence type="ECO:0000256" key="2">
    <source>
        <dbReference type="ARBA" id="ARBA00023219"/>
    </source>
</evidence>
<dbReference type="AlphaFoldDB" id="A0A073IU75"/>
<dbReference type="Gene3D" id="1.10.10.1400">
    <property type="entry name" value="Terminase, small subunit, N-terminal DNA-binding domain, HTH motif"/>
    <property type="match status" value="1"/>
</dbReference>
<dbReference type="PANTHER" id="PTHR41328:SF2">
    <property type="entry name" value="TERMINASE SMALL SUBUNIT"/>
    <property type="match status" value="1"/>
</dbReference>
<dbReference type="GO" id="GO:0051276">
    <property type="term" value="P:chromosome organization"/>
    <property type="evidence" value="ECO:0007669"/>
    <property type="project" value="InterPro"/>
</dbReference>
<keyword evidence="5" id="KW-1185">Reference proteome</keyword>
<dbReference type="OrthoDB" id="1338457at2"/>
<dbReference type="RefSeq" id="WP_051682520.1">
    <property type="nucleotide sequence ID" value="NZ_JMKI01000004.1"/>
</dbReference>
<dbReference type="InterPro" id="IPR052404">
    <property type="entry name" value="SPP1-like_terminase"/>
</dbReference>
<accession>A0A073IU75</accession>
<evidence type="ECO:0000313" key="5">
    <source>
        <dbReference type="Proteomes" id="UP000027665"/>
    </source>
</evidence>
<keyword evidence="1" id="KW-1188">Viral release from host cell</keyword>
<sequence length="217" mass="24256">MALSEMQERFCIEYVNDPKRNATQAAIRAGYSKNCARQQASENLTKPDIKARIRELELEQLAHADYKGAALDRYLVNKLIAFIDSDVTDYVQISNGSGDPNRREALDAQARKDNGQLHLDFDGVIFYPTCDMPLKKTTAIKSMEVQNIGNKDTIILAPKIALEDRLSAIKLLAEMRGLKSPDTTVNIEVSAAGITQTIEERRKKRGSKAAEGERDER</sequence>
<gene>
    <name evidence="4" type="ORF">EH55_08535</name>
</gene>
<dbReference type="PANTHER" id="PTHR41328">
    <property type="entry name" value="TERMINASE SMALL SUBUNIT-RELATED"/>
    <property type="match status" value="1"/>
</dbReference>
<name>A0A073IU75_9BACT</name>
<evidence type="ECO:0000256" key="3">
    <source>
        <dbReference type="SAM" id="MobiDB-lite"/>
    </source>
</evidence>
<protein>
    <recommendedName>
        <fullName evidence="6">Terminase</fullName>
    </recommendedName>
</protein>
<feature type="compositionally biased region" description="Basic and acidic residues" evidence="3">
    <location>
        <begin position="208"/>
        <end position="217"/>
    </location>
</feature>
<proteinExistence type="predicted"/>
<dbReference type="EMBL" id="JMKI01000004">
    <property type="protein sequence ID" value="KEJ93339.1"/>
    <property type="molecule type" value="Genomic_DNA"/>
</dbReference>
<keyword evidence="2" id="KW-0231">Viral genome packaging</keyword>
<organism evidence="4 5">
    <name type="scientific">Synergistes jonesii</name>
    <dbReference type="NCBI Taxonomy" id="2754"/>
    <lineage>
        <taxon>Bacteria</taxon>
        <taxon>Thermotogati</taxon>
        <taxon>Synergistota</taxon>
        <taxon>Synergistia</taxon>
        <taxon>Synergistales</taxon>
        <taxon>Synergistaceae</taxon>
        <taxon>Synergistes</taxon>
    </lineage>
</organism>
<evidence type="ECO:0000256" key="1">
    <source>
        <dbReference type="ARBA" id="ARBA00022612"/>
    </source>
</evidence>
<dbReference type="eggNOG" id="COG3728">
    <property type="taxonomic scope" value="Bacteria"/>
</dbReference>
<dbReference type="GeneID" id="90984752"/>
<dbReference type="InterPro" id="IPR038713">
    <property type="entry name" value="Terminase_Gp1_N_sf"/>
</dbReference>
<dbReference type="InterPro" id="IPR005335">
    <property type="entry name" value="Terminase_ssu"/>
</dbReference>
<reference evidence="4 5" key="1">
    <citation type="submission" date="2014-04" db="EMBL/GenBank/DDBJ databases">
        <title>Draft Genome Sequence of Synergistes jonesii.</title>
        <authorList>
            <person name="Coil D.A."/>
            <person name="Eisen J.A."/>
            <person name="Holland-Moritz H.E."/>
        </authorList>
    </citation>
    <scope>NUCLEOTIDE SEQUENCE [LARGE SCALE GENOMIC DNA]</scope>
    <source>
        <strain evidence="4 5">78-1</strain>
    </source>
</reference>
<dbReference type="Pfam" id="PF03592">
    <property type="entry name" value="Terminase_2"/>
    <property type="match status" value="1"/>
</dbReference>
<dbReference type="Proteomes" id="UP000027665">
    <property type="component" value="Unassembled WGS sequence"/>
</dbReference>
<evidence type="ECO:0000313" key="4">
    <source>
        <dbReference type="EMBL" id="KEJ93339.1"/>
    </source>
</evidence>
<comment type="caution">
    <text evidence="4">The sequence shown here is derived from an EMBL/GenBank/DDBJ whole genome shotgun (WGS) entry which is preliminary data.</text>
</comment>